<dbReference type="InterPro" id="IPR006683">
    <property type="entry name" value="Thioestr_dom"/>
</dbReference>
<keyword evidence="1" id="KW-0378">Hydrolase</keyword>
<dbReference type="CDD" id="cd03443">
    <property type="entry name" value="PaaI_thioesterase"/>
    <property type="match status" value="1"/>
</dbReference>
<dbReference type="KEGG" id="rfr:Rfer_1696"/>
<dbReference type="AlphaFoldDB" id="Q21XS7"/>
<gene>
    <name evidence="3" type="ordered locus">Rfer_1696</name>
</gene>
<evidence type="ECO:0000313" key="4">
    <source>
        <dbReference type="Proteomes" id="UP000008332"/>
    </source>
</evidence>
<dbReference type="PANTHER" id="PTHR43240">
    <property type="entry name" value="1,4-DIHYDROXY-2-NAPHTHOYL-COA THIOESTERASE 1"/>
    <property type="match status" value="1"/>
</dbReference>
<name>Q21XS7_ALBFT</name>
<dbReference type="HOGENOM" id="CLU_089876_3_0_4"/>
<evidence type="ECO:0000259" key="2">
    <source>
        <dbReference type="Pfam" id="PF03061"/>
    </source>
</evidence>
<organism evidence="3 4">
    <name type="scientific">Albidiferax ferrireducens (strain ATCC BAA-621 / DSM 15236 / T118)</name>
    <name type="common">Rhodoferax ferrireducens</name>
    <dbReference type="NCBI Taxonomy" id="338969"/>
    <lineage>
        <taxon>Bacteria</taxon>
        <taxon>Pseudomonadati</taxon>
        <taxon>Pseudomonadota</taxon>
        <taxon>Betaproteobacteria</taxon>
        <taxon>Burkholderiales</taxon>
        <taxon>Comamonadaceae</taxon>
        <taxon>Rhodoferax</taxon>
    </lineage>
</organism>
<dbReference type="PANTHER" id="PTHR43240:SF1">
    <property type="entry name" value="BLR5584 PROTEIN"/>
    <property type="match status" value="1"/>
</dbReference>
<dbReference type="eggNOG" id="COG2050">
    <property type="taxonomic scope" value="Bacteria"/>
</dbReference>
<sequence>MQYSSRTGNTMTKTNHLDAWLAEEKTIRALMDAGAGPGVARADQIAGKTGLELMQAMLRGELPYPPIAQTLDFTILEVGPGRALFQGAPGVAHLNPMGTVHGGWFATLLDSALGCAVQTRMAPGQGYTTAELSVNYLRALTPKVSRVRAEGKVIHCGRQLATAEARLIGADGSLYAHATTTCLVFEMPPQATN</sequence>
<reference evidence="4" key="1">
    <citation type="submission" date="2006-02" db="EMBL/GenBank/DDBJ databases">
        <title>Complete sequence of chromosome of Rhodoferax ferrireducens DSM 15236.</title>
        <authorList>
            <person name="Copeland A."/>
            <person name="Lucas S."/>
            <person name="Lapidus A."/>
            <person name="Barry K."/>
            <person name="Detter J.C."/>
            <person name="Glavina del Rio T."/>
            <person name="Hammon N."/>
            <person name="Israni S."/>
            <person name="Pitluck S."/>
            <person name="Brettin T."/>
            <person name="Bruce D."/>
            <person name="Han C."/>
            <person name="Tapia R."/>
            <person name="Gilna P."/>
            <person name="Kiss H."/>
            <person name="Schmutz J."/>
            <person name="Larimer F."/>
            <person name="Land M."/>
            <person name="Kyrpides N."/>
            <person name="Ivanova N."/>
            <person name="Richardson P."/>
        </authorList>
    </citation>
    <scope>NUCLEOTIDE SEQUENCE [LARGE SCALE GENOMIC DNA]</scope>
    <source>
        <strain evidence="4">ATCC BAA-621 / DSM 15236 / T118</strain>
    </source>
</reference>
<dbReference type="Pfam" id="PF03061">
    <property type="entry name" value="4HBT"/>
    <property type="match status" value="1"/>
</dbReference>
<protein>
    <submittedName>
        <fullName evidence="3">Phenylacetic acid degradation-related protein</fullName>
    </submittedName>
</protein>
<feature type="domain" description="Thioesterase" evidence="2">
    <location>
        <begin position="97"/>
        <end position="174"/>
    </location>
</feature>
<dbReference type="GO" id="GO:0005829">
    <property type="term" value="C:cytosol"/>
    <property type="evidence" value="ECO:0007669"/>
    <property type="project" value="TreeGrafter"/>
</dbReference>
<dbReference type="STRING" id="338969.Rfer_1696"/>
<dbReference type="Gene3D" id="3.10.129.10">
    <property type="entry name" value="Hotdog Thioesterase"/>
    <property type="match status" value="1"/>
</dbReference>
<dbReference type="OrthoDB" id="9813282at2"/>
<proteinExistence type="predicted"/>
<dbReference type="Proteomes" id="UP000008332">
    <property type="component" value="Chromosome"/>
</dbReference>
<dbReference type="GO" id="GO:0061522">
    <property type="term" value="F:1,4-dihydroxy-2-naphthoyl-CoA thioesterase activity"/>
    <property type="evidence" value="ECO:0007669"/>
    <property type="project" value="TreeGrafter"/>
</dbReference>
<dbReference type="InterPro" id="IPR029069">
    <property type="entry name" value="HotDog_dom_sf"/>
</dbReference>
<dbReference type="EMBL" id="CP000267">
    <property type="protein sequence ID" value="ABD69426.1"/>
    <property type="molecule type" value="Genomic_DNA"/>
</dbReference>
<evidence type="ECO:0000256" key="1">
    <source>
        <dbReference type="ARBA" id="ARBA00022801"/>
    </source>
</evidence>
<evidence type="ECO:0000313" key="3">
    <source>
        <dbReference type="EMBL" id="ABD69426.1"/>
    </source>
</evidence>
<accession>Q21XS7</accession>
<dbReference type="NCBIfam" id="TIGR00369">
    <property type="entry name" value="unchar_dom_1"/>
    <property type="match status" value="1"/>
</dbReference>
<dbReference type="SUPFAM" id="SSF54637">
    <property type="entry name" value="Thioesterase/thiol ester dehydrase-isomerase"/>
    <property type="match status" value="1"/>
</dbReference>
<dbReference type="InterPro" id="IPR003736">
    <property type="entry name" value="PAAI_dom"/>
</dbReference>
<keyword evidence="4" id="KW-1185">Reference proteome</keyword>